<reference evidence="1 2" key="1">
    <citation type="submission" date="2019-12" db="EMBL/GenBank/DDBJ databases">
        <authorList>
            <person name="Alioto T."/>
            <person name="Alioto T."/>
            <person name="Gomez Garrido J."/>
        </authorList>
    </citation>
    <scope>NUCLEOTIDE SEQUENCE [LARGE SCALE GENOMIC DNA]</scope>
</reference>
<comment type="caution">
    <text evidence="1">The sequence shown here is derived from an EMBL/GenBank/DDBJ whole genome shotgun (WGS) entry which is preliminary data.</text>
</comment>
<organism evidence="1 2">
    <name type="scientific">Olea europaea subsp. europaea</name>
    <dbReference type="NCBI Taxonomy" id="158383"/>
    <lineage>
        <taxon>Eukaryota</taxon>
        <taxon>Viridiplantae</taxon>
        <taxon>Streptophyta</taxon>
        <taxon>Embryophyta</taxon>
        <taxon>Tracheophyta</taxon>
        <taxon>Spermatophyta</taxon>
        <taxon>Magnoliopsida</taxon>
        <taxon>eudicotyledons</taxon>
        <taxon>Gunneridae</taxon>
        <taxon>Pentapetalae</taxon>
        <taxon>asterids</taxon>
        <taxon>lamiids</taxon>
        <taxon>Lamiales</taxon>
        <taxon>Oleaceae</taxon>
        <taxon>Oleeae</taxon>
        <taxon>Olea</taxon>
    </lineage>
</organism>
<dbReference type="Proteomes" id="UP000594638">
    <property type="component" value="Unassembled WGS sequence"/>
</dbReference>
<proteinExistence type="predicted"/>
<gene>
    <name evidence="1" type="ORF">OLEA9_A011652</name>
</gene>
<sequence length="123" mass="14521">MSIFLRTSSYSYGYRVYSNFHRNPSPSAIKNANSIPSRTKKELSKEIQRLSTPHVQTFTHKNLKFDKLQPIDELAIHENRVEFGQFVAREALLDEEFWVRCIFLDKFLQAISFIWLFSVPLIH</sequence>
<dbReference type="Gramene" id="OE9A011652T1">
    <property type="protein sequence ID" value="OE9A011652C1"/>
    <property type="gene ID" value="OE9A011652"/>
</dbReference>
<evidence type="ECO:0000313" key="2">
    <source>
        <dbReference type="Proteomes" id="UP000594638"/>
    </source>
</evidence>
<keyword evidence="2" id="KW-1185">Reference proteome</keyword>
<name>A0A8S0UVL8_OLEEU</name>
<dbReference type="AlphaFoldDB" id="A0A8S0UVL8"/>
<dbReference type="EMBL" id="CACTIH010009066">
    <property type="protein sequence ID" value="CAA3022225.1"/>
    <property type="molecule type" value="Genomic_DNA"/>
</dbReference>
<dbReference type="OrthoDB" id="41532at2759"/>
<protein>
    <submittedName>
        <fullName evidence="1">Acetyltransf_1 domain-containing</fullName>
    </submittedName>
</protein>
<evidence type="ECO:0000313" key="1">
    <source>
        <dbReference type="EMBL" id="CAA3022225.1"/>
    </source>
</evidence>
<dbReference type="PANTHER" id="PTHR47426:SF3">
    <property type="entry name" value="GCN5-RELATED N-ACETYLTRANSFERASE 6, CHLOROPLASTIC"/>
    <property type="match status" value="1"/>
</dbReference>
<dbReference type="PANTHER" id="PTHR47426">
    <property type="entry name" value="ACYL-COA N-ACYLTRANSFERASES (NAT) SUPERFAMILY PROTEIN"/>
    <property type="match status" value="1"/>
</dbReference>
<accession>A0A8S0UVL8</accession>